<feature type="transmembrane region" description="Helical" evidence="6">
    <location>
        <begin position="121"/>
        <end position="142"/>
    </location>
</feature>
<dbReference type="InterPro" id="IPR036259">
    <property type="entry name" value="MFS_trans_sf"/>
</dbReference>
<feature type="transmembrane region" description="Helical" evidence="6">
    <location>
        <begin position="95"/>
        <end position="114"/>
    </location>
</feature>
<evidence type="ECO:0000259" key="7">
    <source>
        <dbReference type="PROSITE" id="PS50850"/>
    </source>
</evidence>
<feature type="compositionally biased region" description="Basic and acidic residues" evidence="5">
    <location>
        <begin position="11"/>
        <end position="25"/>
    </location>
</feature>
<dbReference type="PROSITE" id="PS50850">
    <property type="entry name" value="MFS"/>
    <property type="match status" value="1"/>
</dbReference>
<feature type="transmembrane region" description="Helical" evidence="6">
    <location>
        <begin position="190"/>
        <end position="216"/>
    </location>
</feature>
<feature type="transmembrane region" description="Helical" evidence="6">
    <location>
        <begin position="51"/>
        <end position="83"/>
    </location>
</feature>
<dbReference type="Pfam" id="PF00083">
    <property type="entry name" value="Sugar_tr"/>
    <property type="match status" value="2"/>
</dbReference>
<dbReference type="EMBL" id="KZ805314">
    <property type="protein sequence ID" value="PVI05323.1"/>
    <property type="molecule type" value="Genomic_DNA"/>
</dbReference>
<dbReference type="AlphaFoldDB" id="A0A2V1E437"/>
<dbReference type="STRING" id="97972.A0A2V1E437"/>
<evidence type="ECO:0000313" key="9">
    <source>
        <dbReference type="Proteomes" id="UP000244855"/>
    </source>
</evidence>
<evidence type="ECO:0000256" key="3">
    <source>
        <dbReference type="ARBA" id="ARBA00022989"/>
    </source>
</evidence>
<feature type="region of interest" description="Disordered" evidence="5">
    <location>
        <begin position="1"/>
        <end position="32"/>
    </location>
</feature>
<keyword evidence="9" id="KW-1185">Reference proteome</keyword>
<proteinExistence type="predicted"/>
<keyword evidence="3 6" id="KW-1133">Transmembrane helix</keyword>
<feature type="transmembrane region" description="Helical" evidence="6">
    <location>
        <begin position="283"/>
        <end position="305"/>
    </location>
</feature>
<sequence length="514" mass="55893">MEVTQAPERSAASERDTVKDGETTLEKQQSPEITFDVEEERAPILYSKKSIGFMVLFSGLAIGSDAYNSALMGQLLLLLTLIYPESLTVATQAQLTNAFIIGLILGMLTFGFVSDRLGRKAGAVLTTLFLSVGIIMTAVSHGTNDKGLFWMLTISRGIAGFGAGGEYPVSGAGTAESTDDSERARKHRGFIFAMVADVSASLGFVFSGLVPLLLLLCFKQEESQYENVWRISFALGIIPPVSIFWFRYRMAMSSAERRNSSRKTILPYTLIFKRYWRPLMGSACAWFIYNYVAYPFGLFSSTIAANVNAGDSLIKSYGWGTLINCFYIPGGFIGGYLSDKIGRRQTMALGFGLQAILGFIMGGALEHIQKHTGLFIVLYGLFLTLGEVGPGATIVATSSEFFPTSIRGQMLGLCAAFSKAGAAIGTSVFKPILASYGDNTFKGNQAVFLIGSGFSVLGMLVAWFFIPANAPNLQEEDDNWKVYLRDAGYEIEWGDSKAVDPAKVKFDAVRDKAV</sequence>
<evidence type="ECO:0000256" key="1">
    <source>
        <dbReference type="ARBA" id="ARBA00004141"/>
    </source>
</evidence>
<feature type="transmembrane region" description="Helical" evidence="6">
    <location>
        <begin position="410"/>
        <end position="434"/>
    </location>
</feature>
<feature type="transmembrane region" description="Helical" evidence="6">
    <location>
        <begin position="349"/>
        <end position="368"/>
    </location>
</feature>
<name>A0A2V1E437_9PLEO</name>
<gene>
    <name evidence="8" type="ORF">DM02DRAFT_668283</name>
</gene>
<evidence type="ECO:0000256" key="5">
    <source>
        <dbReference type="SAM" id="MobiDB-lite"/>
    </source>
</evidence>
<dbReference type="Gene3D" id="1.20.1250.20">
    <property type="entry name" value="MFS general substrate transporter like domains"/>
    <property type="match status" value="1"/>
</dbReference>
<organism evidence="8 9">
    <name type="scientific">Periconia macrospinosa</name>
    <dbReference type="NCBI Taxonomy" id="97972"/>
    <lineage>
        <taxon>Eukaryota</taxon>
        <taxon>Fungi</taxon>
        <taxon>Dikarya</taxon>
        <taxon>Ascomycota</taxon>
        <taxon>Pezizomycotina</taxon>
        <taxon>Dothideomycetes</taxon>
        <taxon>Pleosporomycetidae</taxon>
        <taxon>Pleosporales</taxon>
        <taxon>Massarineae</taxon>
        <taxon>Periconiaceae</taxon>
        <taxon>Periconia</taxon>
    </lineage>
</organism>
<dbReference type="GO" id="GO:0005886">
    <property type="term" value="C:plasma membrane"/>
    <property type="evidence" value="ECO:0007669"/>
    <property type="project" value="TreeGrafter"/>
</dbReference>
<dbReference type="InterPro" id="IPR020846">
    <property type="entry name" value="MFS_dom"/>
</dbReference>
<dbReference type="GO" id="GO:0046943">
    <property type="term" value="F:carboxylic acid transmembrane transporter activity"/>
    <property type="evidence" value="ECO:0007669"/>
    <property type="project" value="TreeGrafter"/>
</dbReference>
<evidence type="ECO:0000256" key="6">
    <source>
        <dbReference type="SAM" id="Phobius"/>
    </source>
</evidence>
<feature type="transmembrane region" description="Helical" evidence="6">
    <location>
        <begin position="374"/>
        <end position="398"/>
    </location>
</feature>
<dbReference type="Proteomes" id="UP000244855">
    <property type="component" value="Unassembled WGS sequence"/>
</dbReference>
<dbReference type="OrthoDB" id="2153661at2759"/>
<feature type="transmembrane region" description="Helical" evidence="6">
    <location>
        <begin position="228"/>
        <end position="248"/>
    </location>
</feature>
<reference evidence="8 9" key="1">
    <citation type="journal article" date="2018" name="Sci. Rep.">
        <title>Comparative genomics provides insights into the lifestyle and reveals functional heterogeneity of dark septate endophytic fungi.</title>
        <authorList>
            <person name="Knapp D.G."/>
            <person name="Nemeth J.B."/>
            <person name="Barry K."/>
            <person name="Hainaut M."/>
            <person name="Henrissat B."/>
            <person name="Johnson J."/>
            <person name="Kuo A."/>
            <person name="Lim J.H.P."/>
            <person name="Lipzen A."/>
            <person name="Nolan M."/>
            <person name="Ohm R.A."/>
            <person name="Tamas L."/>
            <person name="Grigoriev I.V."/>
            <person name="Spatafora J.W."/>
            <person name="Nagy L.G."/>
            <person name="Kovacs G.M."/>
        </authorList>
    </citation>
    <scope>NUCLEOTIDE SEQUENCE [LARGE SCALE GENOMIC DNA]</scope>
    <source>
        <strain evidence="8 9">DSE2036</strain>
    </source>
</reference>
<keyword evidence="4 6" id="KW-0472">Membrane</keyword>
<protein>
    <submittedName>
        <fullName evidence="8">MFS general substrate transporter</fullName>
    </submittedName>
</protein>
<feature type="transmembrane region" description="Helical" evidence="6">
    <location>
        <begin position="446"/>
        <end position="466"/>
    </location>
</feature>
<dbReference type="PANTHER" id="PTHR23508:SF10">
    <property type="entry name" value="CARBOXYLIC ACID TRANSPORTER PROTEIN HOMOLOG"/>
    <property type="match status" value="1"/>
</dbReference>
<dbReference type="InterPro" id="IPR005829">
    <property type="entry name" value="Sugar_transporter_CS"/>
</dbReference>
<dbReference type="PANTHER" id="PTHR23508">
    <property type="entry name" value="CARBOXYLIC ACID TRANSPORTER PROTEIN HOMOLOG"/>
    <property type="match status" value="1"/>
</dbReference>
<comment type="subcellular location">
    <subcellularLocation>
        <location evidence="1">Membrane</location>
        <topology evidence="1">Multi-pass membrane protein</topology>
    </subcellularLocation>
</comment>
<evidence type="ECO:0000256" key="2">
    <source>
        <dbReference type="ARBA" id="ARBA00022692"/>
    </source>
</evidence>
<accession>A0A2V1E437</accession>
<dbReference type="InterPro" id="IPR005828">
    <property type="entry name" value="MFS_sugar_transport-like"/>
</dbReference>
<evidence type="ECO:0000313" key="8">
    <source>
        <dbReference type="EMBL" id="PVI05323.1"/>
    </source>
</evidence>
<feature type="transmembrane region" description="Helical" evidence="6">
    <location>
        <begin position="148"/>
        <end position="169"/>
    </location>
</feature>
<feature type="domain" description="Major facilitator superfamily (MFS) profile" evidence="7">
    <location>
        <begin position="54"/>
        <end position="470"/>
    </location>
</feature>
<dbReference type="SUPFAM" id="SSF103473">
    <property type="entry name" value="MFS general substrate transporter"/>
    <property type="match status" value="1"/>
</dbReference>
<dbReference type="PROSITE" id="PS00216">
    <property type="entry name" value="SUGAR_TRANSPORT_1"/>
    <property type="match status" value="1"/>
</dbReference>
<feature type="transmembrane region" description="Helical" evidence="6">
    <location>
        <begin position="317"/>
        <end position="337"/>
    </location>
</feature>
<evidence type="ECO:0000256" key="4">
    <source>
        <dbReference type="ARBA" id="ARBA00023136"/>
    </source>
</evidence>
<keyword evidence="2 6" id="KW-0812">Transmembrane</keyword>